<evidence type="ECO:0000259" key="5">
    <source>
        <dbReference type="Pfam" id="PF00675"/>
    </source>
</evidence>
<protein>
    <submittedName>
        <fullName evidence="7">Proteinase</fullName>
    </submittedName>
</protein>
<feature type="region of interest" description="Disordered" evidence="3">
    <location>
        <begin position="448"/>
        <end position="468"/>
    </location>
</feature>
<feature type="chain" id="PRO_5022214291" evidence="4">
    <location>
        <begin position="30"/>
        <end position="903"/>
    </location>
</feature>
<dbReference type="InterPro" id="IPR050361">
    <property type="entry name" value="MPP/UQCRC_Complex"/>
</dbReference>
<proteinExistence type="inferred from homology"/>
<evidence type="ECO:0000256" key="3">
    <source>
        <dbReference type="SAM" id="MobiDB-lite"/>
    </source>
</evidence>
<evidence type="ECO:0000256" key="2">
    <source>
        <dbReference type="ARBA" id="ARBA00023049"/>
    </source>
</evidence>
<keyword evidence="4" id="KW-0732">Signal</keyword>
<comment type="similarity">
    <text evidence="1">Belongs to the peptidase M16 family.</text>
</comment>
<reference evidence="7 8" key="1">
    <citation type="submission" date="2019-07" db="EMBL/GenBank/DDBJ databases">
        <title>Whole genome shotgun sequence of Swaminathania salitolerans NBRC 104436.</title>
        <authorList>
            <person name="Hosoyama A."/>
            <person name="Uohara A."/>
            <person name="Ohji S."/>
            <person name="Ichikawa N."/>
        </authorList>
    </citation>
    <scope>NUCLEOTIDE SEQUENCE [LARGE SCALE GENOMIC DNA]</scope>
    <source>
        <strain evidence="7 8">NBRC 104436</strain>
    </source>
</reference>
<dbReference type="InterPro" id="IPR011249">
    <property type="entry name" value="Metalloenz_LuxS/M16"/>
</dbReference>
<feature type="domain" description="Peptidase M16 C-terminal" evidence="6">
    <location>
        <begin position="654"/>
        <end position="832"/>
    </location>
</feature>
<keyword evidence="2" id="KW-0378">Hydrolase</keyword>
<evidence type="ECO:0000313" key="8">
    <source>
        <dbReference type="Proteomes" id="UP000321405"/>
    </source>
</evidence>
<dbReference type="InterPro" id="IPR011765">
    <property type="entry name" value="Pept_M16_N"/>
</dbReference>
<keyword evidence="8" id="KW-1185">Reference proteome</keyword>
<accession>A0A511BTY3</accession>
<dbReference type="RefSeq" id="WP_147094289.1">
    <property type="nucleotide sequence ID" value="NZ_BJVC01000006.1"/>
</dbReference>
<evidence type="ECO:0000256" key="1">
    <source>
        <dbReference type="ARBA" id="ARBA00007261"/>
    </source>
</evidence>
<evidence type="ECO:0000259" key="6">
    <source>
        <dbReference type="Pfam" id="PF05193"/>
    </source>
</evidence>
<dbReference type="Pfam" id="PF00675">
    <property type="entry name" value="Peptidase_M16"/>
    <property type="match status" value="1"/>
</dbReference>
<dbReference type="Pfam" id="PF05193">
    <property type="entry name" value="Peptidase_M16_C"/>
    <property type="match status" value="2"/>
</dbReference>
<dbReference type="InterPro" id="IPR007863">
    <property type="entry name" value="Peptidase_M16_C"/>
</dbReference>
<dbReference type="EMBL" id="BJVC01000006">
    <property type="protein sequence ID" value="GEL03233.1"/>
    <property type="molecule type" value="Genomic_DNA"/>
</dbReference>
<dbReference type="PANTHER" id="PTHR11851">
    <property type="entry name" value="METALLOPROTEASE"/>
    <property type="match status" value="1"/>
</dbReference>
<dbReference type="AlphaFoldDB" id="A0A511BTY3"/>
<dbReference type="SUPFAM" id="SSF63411">
    <property type="entry name" value="LuxS/MPP-like metallohydrolase"/>
    <property type="match status" value="4"/>
</dbReference>
<feature type="signal peptide" evidence="4">
    <location>
        <begin position="1"/>
        <end position="29"/>
    </location>
</feature>
<organism evidence="7 8">
    <name type="scientific">Swaminathania salitolerans</name>
    <dbReference type="NCBI Taxonomy" id="182838"/>
    <lineage>
        <taxon>Bacteria</taxon>
        <taxon>Pseudomonadati</taxon>
        <taxon>Pseudomonadota</taxon>
        <taxon>Alphaproteobacteria</taxon>
        <taxon>Acetobacterales</taxon>
        <taxon>Acetobacteraceae</taxon>
        <taxon>Swaminathania</taxon>
    </lineage>
</organism>
<dbReference type="GO" id="GO:0046872">
    <property type="term" value="F:metal ion binding"/>
    <property type="evidence" value="ECO:0007669"/>
    <property type="project" value="InterPro"/>
</dbReference>
<dbReference type="OrthoDB" id="9811314at2"/>
<dbReference type="PANTHER" id="PTHR11851:SF49">
    <property type="entry name" value="MITOCHONDRIAL-PROCESSING PEPTIDASE SUBUNIT ALPHA"/>
    <property type="match status" value="1"/>
</dbReference>
<keyword evidence="2" id="KW-0482">Metalloprotease</keyword>
<feature type="domain" description="Peptidase M16 N-terminal" evidence="5">
    <location>
        <begin position="65"/>
        <end position="204"/>
    </location>
</feature>
<dbReference type="Gene3D" id="3.30.830.10">
    <property type="entry name" value="Metalloenzyme, LuxS/M16 peptidase-like"/>
    <property type="match status" value="4"/>
</dbReference>
<gene>
    <name evidence="7" type="ORF">SSA02_23960</name>
</gene>
<feature type="domain" description="Peptidase M16 C-terminal" evidence="6">
    <location>
        <begin position="216"/>
        <end position="383"/>
    </location>
</feature>
<dbReference type="Proteomes" id="UP000321405">
    <property type="component" value="Unassembled WGS sequence"/>
</dbReference>
<evidence type="ECO:0000256" key="4">
    <source>
        <dbReference type="SAM" id="SignalP"/>
    </source>
</evidence>
<name>A0A511BTY3_9PROT</name>
<evidence type="ECO:0000313" key="7">
    <source>
        <dbReference type="EMBL" id="GEL03233.1"/>
    </source>
</evidence>
<keyword evidence="2" id="KW-0645">Protease</keyword>
<sequence length="903" mass="97321">MSVLPRFRKALLASSLLFTPVLSCVPAHAADAAPPGKTIAKTAMENAVRETLPNGLQVVVVPDRLAPVVQTQIIYRVGSASSPSGFPGTAHALEHMMFNGSRALDRDQLSTLSARIGNVNNAFTNEDTTQFYFQAPSHNLDLLLRIEADRMRNITLSEQDWTHERGAIEQEVARDLSSPYERFTIALNRALFADTPYEHDALGTRESFDRTDSKLLRQFYDHWYRPNNAILLIVGDVDPDAVLQQVRTRFGSIPSAPLPPRPVVDPAPAKPRTIAIDSDYATGILSISFRMPGARSADFAAAQILSDVLASQRGALFALVPQGKALATEFSYNAKSQAGIGNALAAFPKGQDPEALLNEVRQVLATIRSKGVPAELVEAAKRAEIAGLEFDANGITALTQSWADALAYNGVSSPSDLVKAYRAVTVEQVDALASRLLDPAHAITGILTPSGKKAPDISSGKASESLLPPPDKAITLPDWARSALAELPTPTPLVQPTRFVLPNGLTLLVQPEHVSHTIRLYGTIRHNNDLQQPKGKEGVAGLTSGLFLFGSETHDRLALAAALDSLASEASGGISFSLGTLTANFDKTLALLAENELHPAFPEKAFSVLKQQAIAAQAGVLQSPGYRFQRAVTKALSPAGDPTLRETTPQSLSSITRADVQAYYKAVYRPDLTTIVVIGDITPERARQAVLHAFGDWKASGPRPAVTLPARPPSRSSRAVIDDPGRVQDEVYLAETVDSGVRNPDRYALELGNQILGSGFSSRLLQDLRVRTGMVYTAGSDFAWSANRGAFVITYGSDPDKALNARHAALRNLVTMQKTPVSDEELVNAKAAILRSMPMERASFGGIAGQYLSLVDLDLPLTEPYERAKAVYAMTSAHVQNAFAKWLRPDEMAQIVRGPAPTK</sequence>
<comment type="caution">
    <text evidence="7">The sequence shown here is derived from an EMBL/GenBank/DDBJ whole genome shotgun (WGS) entry which is preliminary data.</text>
</comment>